<feature type="transmembrane region" description="Helical" evidence="1">
    <location>
        <begin position="21"/>
        <end position="38"/>
    </location>
</feature>
<accession>A0A8S9ZG52</accession>
<keyword evidence="1" id="KW-1133">Transmembrane helix</keyword>
<reference evidence="2" key="1">
    <citation type="journal article" date="2020" name="Ecol. Evol.">
        <title>Genome structure and content of the rice root-knot nematode (Meloidogyne graminicola).</title>
        <authorList>
            <person name="Phan N.T."/>
            <person name="Danchin E.G.J."/>
            <person name="Klopp C."/>
            <person name="Perfus-Barbeoch L."/>
            <person name="Kozlowski D.K."/>
            <person name="Koutsovoulos G.D."/>
            <person name="Lopez-Roques C."/>
            <person name="Bouchez O."/>
            <person name="Zahm M."/>
            <person name="Besnard G."/>
            <person name="Bellafiore S."/>
        </authorList>
    </citation>
    <scope>NUCLEOTIDE SEQUENCE</scope>
    <source>
        <strain evidence="2">VN-18</strain>
    </source>
</reference>
<keyword evidence="3" id="KW-1185">Reference proteome</keyword>
<sequence>MLTKICLLIIFVRDLLKISKSFLLTVVFIKVLLLFCLFNFIEEFFLTILNVFTITNLLLNIKNTRKKYFFIKLLTIRYAIN</sequence>
<organism evidence="2 3">
    <name type="scientific">Meloidogyne graminicola</name>
    <dbReference type="NCBI Taxonomy" id="189291"/>
    <lineage>
        <taxon>Eukaryota</taxon>
        <taxon>Metazoa</taxon>
        <taxon>Ecdysozoa</taxon>
        <taxon>Nematoda</taxon>
        <taxon>Chromadorea</taxon>
        <taxon>Rhabditida</taxon>
        <taxon>Tylenchina</taxon>
        <taxon>Tylenchomorpha</taxon>
        <taxon>Tylenchoidea</taxon>
        <taxon>Meloidogynidae</taxon>
        <taxon>Meloidogyninae</taxon>
        <taxon>Meloidogyne</taxon>
    </lineage>
</organism>
<keyword evidence="1" id="KW-0472">Membrane</keyword>
<name>A0A8S9ZG52_9BILA</name>
<feature type="transmembrane region" description="Helical" evidence="1">
    <location>
        <begin position="44"/>
        <end position="61"/>
    </location>
</feature>
<gene>
    <name evidence="2" type="ORF">Mgra_00008359</name>
</gene>
<protein>
    <submittedName>
        <fullName evidence="2">Uncharacterized protein</fullName>
    </submittedName>
</protein>
<dbReference type="AlphaFoldDB" id="A0A8S9ZG52"/>
<evidence type="ECO:0000313" key="2">
    <source>
        <dbReference type="EMBL" id="KAF7632241.1"/>
    </source>
</evidence>
<evidence type="ECO:0000256" key="1">
    <source>
        <dbReference type="SAM" id="Phobius"/>
    </source>
</evidence>
<dbReference type="Proteomes" id="UP000605970">
    <property type="component" value="Unassembled WGS sequence"/>
</dbReference>
<keyword evidence="1" id="KW-0812">Transmembrane</keyword>
<comment type="caution">
    <text evidence="2">The sequence shown here is derived from an EMBL/GenBank/DDBJ whole genome shotgun (WGS) entry which is preliminary data.</text>
</comment>
<dbReference type="EMBL" id="JABEBT010000108">
    <property type="protein sequence ID" value="KAF7632241.1"/>
    <property type="molecule type" value="Genomic_DNA"/>
</dbReference>
<evidence type="ECO:0000313" key="3">
    <source>
        <dbReference type="Proteomes" id="UP000605970"/>
    </source>
</evidence>
<proteinExistence type="predicted"/>